<protein>
    <submittedName>
        <fullName evidence="1">Uncharacterized protein</fullName>
    </submittedName>
</protein>
<organism evidence="1 2">
    <name type="scientific">Xylanibacter caecicola</name>
    <dbReference type="NCBI Taxonomy" id="2736294"/>
    <lineage>
        <taxon>Bacteria</taxon>
        <taxon>Pseudomonadati</taxon>
        <taxon>Bacteroidota</taxon>
        <taxon>Bacteroidia</taxon>
        <taxon>Bacteroidales</taxon>
        <taxon>Prevotellaceae</taxon>
        <taxon>Xylanibacter</taxon>
    </lineage>
</organism>
<evidence type="ECO:0000313" key="1">
    <source>
        <dbReference type="EMBL" id="NPE25185.1"/>
    </source>
</evidence>
<comment type="caution">
    <text evidence="1">The sequence shown here is derived from an EMBL/GenBank/DDBJ whole genome shotgun (WGS) entry which is preliminary data.</text>
</comment>
<dbReference type="EMBL" id="JABKKJ010000008">
    <property type="protein sequence ID" value="NPE25185.1"/>
    <property type="molecule type" value="Genomic_DNA"/>
</dbReference>
<reference evidence="1 2" key="1">
    <citation type="submission" date="2020-05" db="EMBL/GenBank/DDBJ databases">
        <title>Distinct polysaccharide utilization as determinants for interspecies competition between intestinal Prevotella spp.</title>
        <authorList>
            <person name="Galvez E.J.C."/>
            <person name="Iljazovic A."/>
            <person name="Strowig T."/>
        </authorList>
    </citation>
    <scope>NUCLEOTIDE SEQUENCE [LARGE SCALE GENOMIC DNA]</scope>
    <source>
        <strain evidence="1 2">PCHR</strain>
    </source>
</reference>
<name>A0ABX2B4M3_9BACT</name>
<gene>
    <name evidence="1" type="ORF">HPS54_06590</name>
</gene>
<evidence type="ECO:0000313" key="2">
    <source>
        <dbReference type="Proteomes" id="UP000820977"/>
    </source>
</evidence>
<proteinExistence type="predicted"/>
<sequence length="134" mass="15350">MKLKQDGITGMFDIENRLNGIHIDFSEFVIGEAPDYSQIEKRKIHDTMKKNNEKISSLISAITEIAGQYQVCGFDEDDTDLYFENGTNMLAEWITDTGRITLLYSNKSDGTGCRMRLMLERHKKIRNILSPPNT</sequence>
<keyword evidence="2" id="KW-1185">Reference proteome</keyword>
<accession>A0ABX2B4M3</accession>
<dbReference type="Proteomes" id="UP000820977">
    <property type="component" value="Unassembled WGS sequence"/>
</dbReference>
<dbReference type="RefSeq" id="WP_172344675.1">
    <property type="nucleotide sequence ID" value="NZ_CATJFF010000043.1"/>
</dbReference>